<organism evidence="10 11">
    <name type="scientific">Tateyamaria armeniaca</name>
    <dbReference type="NCBI Taxonomy" id="2518930"/>
    <lineage>
        <taxon>Bacteria</taxon>
        <taxon>Pseudomonadati</taxon>
        <taxon>Pseudomonadota</taxon>
        <taxon>Alphaproteobacteria</taxon>
        <taxon>Rhodobacterales</taxon>
        <taxon>Roseobacteraceae</taxon>
        <taxon>Tateyamaria</taxon>
    </lineage>
</organism>
<dbReference type="InterPro" id="IPR000172">
    <property type="entry name" value="GMC_OxRdtase_N"/>
</dbReference>
<dbReference type="Gene3D" id="3.30.410.10">
    <property type="entry name" value="Cholesterol Oxidase, domain 2"/>
    <property type="match status" value="1"/>
</dbReference>
<dbReference type="PANTHER" id="PTHR46056:SF12">
    <property type="entry name" value="LONG-CHAIN-ALCOHOL OXIDASE"/>
    <property type="match status" value="1"/>
</dbReference>
<keyword evidence="6" id="KW-0408">Iron</keyword>
<dbReference type="SUPFAM" id="SSF51905">
    <property type="entry name" value="FAD/NAD(P)-binding domain"/>
    <property type="match status" value="1"/>
</dbReference>
<evidence type="ECO:0000256" key="7">
    <source>
        <dbReference type="ARBA" id="ARBA00023014"/>
    </source>
</evidence>
<dbReference type="Proteomes" id="UP001627408">
    <property type="component" value="Unassembled WGS sequence"/>
</dbReference>
<dbReference type="PROSITE" id="PS00198">
    <property type="entry name" value="4FE4S_FER_1"/>
    <property type="match status" value="1"/>
</dbReference>
<dbReference type="Pfam" id="PF00732">
    <property type="entry name" value="GMC_oxred_N"/>
    <property type="match status" value="1"/>
</dbReference>
<comment type="caution">
    <text evidence="10">The sequence shown here is derived from an EMBL/GenBank/DDBJ whole genome shotgun (WGS) entry which is preliminary data.</text>
</comment>
<keyword evidence="4" id="KW-0274">FAD</keyword>
<dbReference type="InterPro" id="IPR036188">
    <property type="entry name" value="FAD/NAD-bd_sf"/>
</dbReference>
<dbReference type="SUPFAM" id="SSF54373">
    <property type="entry name" value="FAD-linked reductases, C-terminal domain"/>
    <property type="match status" value="1"/>
</dbReference>
<sequence>MSYGDLGTLDPKDGDLASWNTVSGKRVNSPTRVPSPAGYSHVQGVGGSTLHYVGEAHRLNPAAMRLRTEHPAGADWPLSFADLESFYVICESEIGVAGAPRAGPRWPSSTHLQPAHPLSTSAQVLSNAGARLGMDWETNTRAALSEPKDGRPNCNYCGNCSRGCPLGDKGSADVTFIRKAEATGRLTIHTGAQVTALIMGASGGVRAISGVRDGAAFEHETPILILAGGAVQTPRLLLASDMAAEGLANSSGQVGRNFMETLAWTSAGLLPGLTNSHKGLPADAVSWSYNAPGVVDGVVGGCRFTCSTQETGLLGPVAYASRIVDGYGPAFKAQLRDVLGSAIAVSGTGETIPDERSFVALDPDRVDAVGVPFAQINAVLTENSINLLRFMANTCRALLAEAGVSELAEESSVWDSFASTHVFGTCRMGTDPAQSVVNAFGRAHDVDNLYIADASVFPSSGGGEAPAMTIQALALRMADHLIL</sequence>
<evidence type="ECO:0000256" key="2">
    <source>
        <dbReference type="ARBA" id="ARBA00022630"/>
    </source>
</evidence>
<evidence type="ECO:0000256" key="4">
    <source>
        <dbReference type="ARBA" id="ARBA00022827"/>
    </source>
</evidence>
<keyword evidence="2" id="KW-0285">Flavoprotein</keyword>
<dbReference type="Pfam" id="PF05199">
    <property type="entry name" value="GMC_oxred_C"/>
    <property type="match status" value="1"/>
</dbReference>
<evidence type="ECO:0000259" key="8">
    <source>
        <dbReference type="Pfam" id="PF00732"/>
    </source>
</evidence>
<protein>
    <submittedName>
        <fullName evidence="10">GMC oxidoreductase</fullName>
    </submittedName>
</protein>
<feature type="domain" description="Glucose-methanol-choline oxidoreductase N-terminal" evidence="8">
    <location>
        <begin position="121"/>
        <end position="259"/>
    </location>
</feature>
<keyword evidence="7" id="KW-0411">Iron-sulfur</keyword>
<dbReference type="EMBL" id="JBHDIY010000002">
    <property type="protein sequence ID" value="MFL4469611.1"/>
    <property type="molecule type" value="Genomic_DNA"/>
</dbReference>
<keyword evidence="11" id="KW-1185">Reference proteome</keyword>
<evidence type="ECO:0000313" key="11">
    <source>
        <dbReference type="Proteomes" id="UP001627408"/>
    </source>
</evidence>
<evidence type="ECO:0000256" key="1">
    <source>
        <dbReference type="ARBA" id="ARBA00010790"/>
    </source>
</evidence>
<evidence type="ECO:0000256" key="6">
    <source>
        <dbReference type="ARBA" id="ARBA00023004"/>
    </source>
</evidence>
<dbReference type="Gene3D" id="3.50.50.60">
    <property type="entry name" value="FAD/NAD(P)-binding domain"/>
    <property type="match status" value="2"/>
</dbReference>
<evidence type="ECO:0000256" key="5">
    <source>
        <dbReference type="ARBA" id="ARBA00023002"/>
    </source>
</evidence>
<dbReference type="RefSeq" id="WP_407591476.1">
    <property type="nucleotide sequence ID" value="NZ_JBHDIY010000002.1"/>
</dbReference>
<gene>
    <name evidence="10" type="ORF">ACERZ8_06930</name>
</gene>
<evidence type="ECO:0000256" key="3">
    <source>
        <dbReference type="ARBA" id="ARBA00022723"/>
    </source>
</evidence>
<dbReference type="InterPro" id="IPR007867">
    <property type="entry name" value="GMC_OxRtase_C"/>
</dbReference>
<dbReference type="InterPro" id="IPR017900">
    <property type="entry name" value="4Fe4S_Fe_S_CS"/>
</dbReference>
<feature type="domain" description="Glucose-methanol-choline oxidoreductase C-terminal" evidence="9">
    <location>
        <begin position="353"/>
        <end position="474"/>
    </location>
</feature>
<evidence type="ECO:0000259" key="9">
    <source>
        <dbReference type="Pfam" id="PF05199"/>
    </source>
</evidence>
<reference evidence="10 11" key="1">
    <citation type="submission" date="2024-08" db="EMBL/GenBank/DDBJ databases">
        <title>Tateyamaria sp. nov., isolated from marine algae.</title>
        <authorList>
            <person name="Choi B.J."/>
            <person name="Kim J.M."/>
            <person name="Lee J.K."/>
            <person name="Choi D.G."/>
            <person name="Bayburt H."/>
            <person name="Baek J.H."/>
            <person name="Han D.M."/>
            <person name="Jeon C.O."/>
        </authorList>
    </citation>
    <scope>NUCLEOTIDE SEQUENCE [LARGE SCALE GENOMIC DNA]</scope>
    <source>
        <strain evidence="10 11">KMU-156</strain>
    </source>
</reference>
<dbReference type="PANTHER" id="PTHR46056">
    <property type="entry name" value="LONG-CHAIN-ALCOHOL OXIDASE"/>
    <property type="match status" value="1"/>
</dbReference>
<proteinExistence type="inferred from homology"/>
<comment type="similarity">
    <text evidence="1">Belongs to the GMC oxidoreductase family.</text>
</comment>
<accession>A0ABW8UR67</accession>
<keyword evidence="3" id="KW-0479">Metal-binding</keyword>
<keyword evidence="5" id="KW-0560">Oxidoreductase</keyword>
<name>A0ABW8UR67_9RHOB</name>
<evidence type="ECO:0000313" key="10">
    <source>
        <dbReference type="EMBL" id="MFL4469611.1"/>
    </source>
</evidence>